<evidence type="ECO:0000313" key="1">
    <source>
        <dbReference type="EMBL" id="RXG85391.1"/>
    </source>
</evidence>
<gene>
    <name evidence="1" type="ORF">EAS62_38865</name>
</gene>
<protein>
    <submittedName>
        <fullName evidence="1">Uncharacterized protein</fullName>
    </submittedName>
</protein>
<reference evidence="1 2" key="1">
    <citation type="submission" date="2018-10" db="EMBL/GenBank/DDBJ databases">
        <title>Bradyrhizobium sp. nov., isolated from effective nodules of peanut in China.</title>
        <authorList>
            <person name="Li Y."/>
        </authorList>
    </citation>
    <scope>NUCLEOTIDE SEQUENCE [LARGE SCALE GENOMIC DNA]</scope>
    <source>
        <strain evidence="1 2">CCBAU 51781</strain>
    </source>
</reference>
<organism evidence="1 2">
    <name type="scientific">Bradyrhizobium zhanjiangense</name>
    <dbReference type="NCBI Taxonomy" id="1325107"/>
    <lineage>
        <taxon>Bacteria</taxon>
        <taxon>Pseudomonadati</taxon>
        <taxon>Pseudomonadota</taxon>
        <taxon>Alphaproteobacteria</taxon>
        <taxon>Hyphomicrobiales</taxon>
        <taxon>Nitrobacteraceae</taxon>
        <taxon>Bradyrhizobium</taxon>
    </lineage>
</organism>
<keyword evidence="2" id="KW-1185">Reference proteome</keyword>
<name>A0ABY0DA06_9BRAD</name>
<sequence>MWRWTRNWYRNALARLVEIQACQTLPPVLHVRVGDVLMFGASGGHILEGETTVELLGVLSTGVLSDDGQPLSPVGPPTNTLFRAVQIGQARIEVIRGDPWQATPQRHEIAIVVTV</sequence>
<proteinExistence type="predicted"/>
<accession>A0ABY0DA06</accession>
<evidence type="ECO:0000313" key="2">
    <source>
        <dbReference type="Proteomes" id="UP000289946"/>
    </source>
</evidence>
<comment type="caution">
    <text evidence="1">The sequence shown here is derived from an EMBL/GenBank/DDBJ whole genome shotgun (WGS) entry which is preliminary data.</text>
</comment>
<dbReference type="EMBL" id="RDRA01000046">
    <property type="protein sequence ID" value="RXG85391.1"/>
    <property type="molecule type" value="Genomic_DNA"/>
</dbReference>
<dbReference type="Proteomes" id="UP000289946">
    <property type="component" value="Unassembled WGS sequence"/>
</dbReference>